<accession>A0A450WYU4</accession>
<proteinExistence type="predicted"/>
<organism evidence="1">
    <name type="scientific">Candidatus Kentrum sp. LFY</name>
    <dbReference type="NCBI Taxonomy" id="2126342"/>
    <lineage>
        <taxon>Bacteria</taxon>
        <taxon>Pseudomonadati</taxon>
        <taxon>Pseudomonadota</taxon>
        <taxon>Gammaproteobacteria</taxon>
        <taxon>Candidatus Kentrum</taxon>
    </lineage>
</organism>
<gene>
    <name evidence="1" type="ORF">BECKLFY1418C_GA0070996_11121</name>
</gene>
<evidence type="ECO:0000313" key="1">
    <source>
        <dbReference type="EMBL" id="VFK22188.1"/>
    </source>
</evidence>
<reference evidence="1" key="1">
    <citation type="submission" date="2019-02" db="EMBL/GenBank/DDBJ databases">
        <authorList>
            <person name="Gruber-Vodicka R. H."/>
            <person name="Seah K. B. B."/>
        </authorList>
    </citation>
    <scope>NUCLEOTIDE SEQUENCE</scope>
    <source>
        <strain evidence="1">BECK_BY7</strain>
    </source>
</reference>
<name>A0A450WYU4_9GAMM</name>
<protein>
    <submittedName>
        <fullName evidence="1">Uncharacterized protein</fullName>
    </submittedName>
</protein>
<sequence length="54" mass="6116">MYIFEDPKSELISSQILSKGWGPPNYAFSPGAASEKIMEYSGIRIHFLNLENHT</sequence>
<dbReference type="EMBL" id="CAADFN010000112">
    <property type="protein sequence ID" value="VFK22188.1"/>
    <property type="molecule type" value="Genomic_DNA"/>
</dbReference>
<dbReference type="AlphaFoldDB" id="A0A450WYU4"/>